<evidence type="ECO:0000313" key="1">
    <source>
        <dbReference type="EMBL" id="QHT15922.1"/>
    </source>
</evidence>
<accession>A0A6C0DHS1</accession>
<sequence>MIGPYLKDRHHEEWCELSHKLLKKIDNKHLSKVSKIDIESTLKRSTFIKT</sequence>
<protein>
    <submittedName>
        <fullName evidence="1">Uncharacterized protein</fullName>
    </submittedName>
</protein>
<name>A0A6C0DHS1_9ZZZZ</name>
<proteinExistence type="predicted"/>
<organism evidence="1">
    <name type="scientific">viral metagenome</name>
    <dbReference type="NCBI Taxonomy" id="1070528"/>
    <lineage>
        <taxon>unclassified sequences</taxon>
        <taxon>metagenomes</taxon>
        <taxon>organismal metagenomes</taxon>
    </lineage>
</organism>
<dbReference type="EMBL" id="MN739614">
    <property type="protein sequence ID" value="QHT15922.1"/>
    <property type="molecule type" value="Genomic_DNA"/>
</dbReference>
<dbReference type="AlphaFoldDB" id="A0A6C0DHS1"/>
<reference evidence="1" key="1">
    <citation type="journal article" date="2020" name="Nature">
        <title>Giant virus diversity and host interactions through global metagenomics.</title>
        <authorList>
            <person name="Schulz F."/>
            <person name="Roux S."/>
            <person name="Paez-Espino D."/>
            <person name="Jungbluth S."/>
            <person name="Walsh D.A."/>
            <person name="Denef V.J."/>
            <person name="McMahon K.D."/>
            <person name="Konstantinidis K.T."/>
            <person name="Eloe-Fadrosh E.A."/>
            <person name="Kyrpides N.C."/>
            <person name="Woyke T."/>
        </authorList>
    </citation>
    <scope>NUCLEOTIDE SEQUENCE</scope>
    <source>
        <strain evidence="1">GVMAG-M-3300023174-182</strain>
    </source>
</reference>